<dbReference type="Pfam" id="PF01261">
    <property type="entry name" value="AP_endonuc_2"/>
    <property type="match status" value="1"/>
</dbReference>
<dbReference type="InterPro" id="IPR050312">
    <property type="entry name" value="IolE/XylAMocC-like"/>
</dbReference>
<dbReference type="EMBL" id="CP001841">
    <property type="protein sequence ID" value="AEF81131.1"/>
    <property type="molecule type" value="Genomic_DNA"/>
</dbReference>
<name>F5YF03_LEAAZ</name>
<dbReference type="AlphaFoldDB" id="F5YF03"/>
<reference evidence="2 3" key="2">
    <citation type="journal article" date="2011" name="ISME J.">
        <title>RNA-seq reveals cooperative metabolic interactions between two termite-gut spirochete species in co-culture.</title>
        <authorList>
            <person name="Rosenthal A.Z."/>
            <person name="Matson E.G."/>
            <person name="Eldar A."/>
            <person name="Leadbetter J.R."/>
        </authorList>
    </citation>
    <scope>NUCLEOTIDE SEQUENCE [LARGE SCALE GENOMIC DNA]</scope>
    <source>
        <strain evidence="3">ATCC BAA-888 / DSM 13862 / ZAS-9</strain>
    </source>
</reference>
<dbReference type="PANTHER" id="PTHR12110">
    <property type="entry name" value="HYDROXYPYRUVATE ISOMERASE"/>
    <property type="match status" value="1"/>
</dbReference>
<dbReference type="GO" id="GO:0016853">
    <property type="term" value="F:isomerase activity"/>
    <property type="evidence" value="ECO:0007669"/>
    <property type="project" value="UniProtKB-KW"/>
</dbReference>
<dbReference type="STRING" id="545695.TREAZ_2566"/>
<sequence length="281" mass="31559">MYKGFSSGMLGFGGRKIEEDIPLAVKYGYGGIIIDIVEESKKDPAQFNDLLAKNKLKNGGFGLPVEFRQSEEKFEEGLKKFPACCEFAQKTGALRCITWLSPASDTLDYKSNFELHKTRLAKAAKILENHGIRFGLEFVGPPSSRKGKKYEFIHNLATLDELLDAIGASNMGYLMDVYHWDLAGQSYKDFKKIPGKEWVVMAHINDAPAGLAPEDQQDLERELPGATGVLKIGDFMKGLQDLKYDGPVYVEPFYKPFKTMAFEDALKMSTAAMDKIWTKWE</sequence>
<protein>
    <submittedName>
        <fullName evidence="2">Xylose isomerase domain protein TIM barrel</fullName>
    </submittedName>
</protein>
<dbReference type="InterPro" id="IPR036237">
    <property type="entry name" value="Xyl_isomerase-like_sf"/>
</dbReference>
<dbReference type="KEGG" id="taz:TREAZ_2566"/>
<dbReference type="Proteomes" id="UP000009222">
    <property type="component" value="Chromosome"/>
</dbReference>
<dbReference type="SUPFAM" id="SSF51658">
    <property type="entry name" value="Xylose isomerase-like"/>
    <property type="match status" value="1"/>
</dbReference>
<evidence type="ECO:0000313" key="3">
    <source>
        <dbReference type="Proteomes" id="UP000009222"/>
    </source>
</evidence>
<reference evidence="3" key="1">
    <citation type="submission" date="2009-12" db="EMBL/GenBank/DDBJ databases">
        <title>Complete sequence of Treponema azotonutricium strain ZAS-9.</title>
        <authorList>
            <person name="Tetu S.G."/>
            <person name="Matson E."/>
            <person name="Ren Q."/>
            <person name="Seshadri R."/>
            <person name="Elbourne L."/>
            <person name="Hassan K.A."/>
            <person name="Durkin A."/>
            <person name="Radune D."/>
            <person name="Mohamoud Y."/>
            <person name="Shay R."/>
            <person name="Jin S."/>
            <person name="Zhang X."/>
            <person name="Lucey K."/>
            <person name="Ballor N.R."/>
            <person name="Ottesen E."/>
            <person name="Rosenthal R."/>
            <person name="Allen A."/>
            <person name="Leadbetter J.R."/>
            <person name="Paulsen I.T."/>
        </authorList>
    </citation>
    <scope>NUCLEOTIDE SEQUENCE [LARGE SCALE GENOMIC DNA]</scope>
    <source>
        <strain evidence="3">ATCC BAA-888 / DSM 13862 / ZAS-9</strain>
    </source>
</reference>
<dbReference type="Gene3D" id="3.20.20.150">
    <property type="entry name" value="Divalent-metal-dependent TIM barrel enzymes"/>
    <property type="match status" value="1"/>
</dbReference>
<dbReference type="InParanoid" id="F5YF03"/>
<evidence type="ECO:0000313" key="2">
    <source>
        <dbReference type="EMBL" id="AEF81131.1"/>
    </source>
</evidence>
<keyword evidence="2" id="KW-0413">Isomerase</keyword>
<dbReference type="eggNOG" id="COG1082">
    <property type="taxonomic scope" value="Bacteria"/>
</dbReference>
<dbReference type="PANTHER" id="PTHR12110:SF21">
    <property type="entry name" value="XYLOSE ISOMERASE-LIKE TIM BARREL DOMAIN-CONTAINING PROTEIN"/>
    <property type="match status" value="1"/>
</dbReference>
<dbReference type="FunCoup" id="F5YF03">
    <property type="interactions" value="30"/>
</dbReference>
<dbReference type="HOGENOM" id="CLU_035063_3_0_12"/>
<dbReference type="RefSeq" id="WP_015712962.1">
    <property type="nucleotide sequence ID" value="NC_015577.1"/>
</dbReference>
<accession>F5YF03</accession>
<dbReference type="OrthoDB" id="9782626at2"/>
<keyword evidence="3" id="KW-1185">Reference proteome</keyword>
<feature type="domain" description="Xylose isomerase-like TIM barrel" evidence="1">
    <location>
        <begin position="23"/>
        <end position="259"/>
    </location>
</feature>
<proteinExistence type="predicted"/>
<dbReference type="InterPro" id="IPR013022">
    <property type="entry name" value="Xyl_isomerase-like_TIM-brl"/>
</dbReference>
<gene>
    <name evidence="2" type="ordered locus">TREAZ_2566</name>
</gene>
<evidence type="ECO:0000259" key="1">
    <source>
        <dbReference type="Pfam" id="PF01261"/>
    </source>
</evidence>
<organism evidence="2 3">
    <name type="scientific">Leadbettera azotonutricia (strain ATCC BAA-888 / DSM 13862 / ZAS-9)</name>
    <name type="common">Treponema azotonutricium</name>
    <dbReference type="NCBI Taxonomy" id="545695"/>
    <lineage>
        <taxon>Bacteria</taxon>
        <taxon>Pseudomonadati</taxon>
        <taxon>Spirochaetota</taxon>
        <taxon>Spirochaetia</taxon>
        <taxon>Spirochaetales</taxon>
        <taxon>Breznakiellaceae</taxon>
        <taxon>Leadbettera</taxon>
    </lineage>
</organism>